<organism evidence="1 2">
    <name type="scientific">Bradyrhizobium japonicum</name>
    <dbReference type="NCBI Taxonomy" id="375"/>
    <lineage>
        <taxon>Bacteria</taxon>
        <taxon>Pseudomonadati</taxon>
        <taxon>Pseudomonadota</taxon>
        <taxon>Alphaproteobacteria</taxon>
        <taxon>Hyphomicrobiales</taxon>
        <taxon>Nitrobacteraceae</taxon>
        <taxon>Bradyrhizobium</taxon>
    </lineage>
</organism>
<evidence type="ECO:0000313" key="1">
    <source>
        <dbReference type="EMBL" id="MET4724862.1"/>
    </source>
</evidence>
<dbReference type="EMBL" id="JBEPTQ010000002">
    <property type="protein sequence ID" value="MET4724862.1"/>
    <property type="molecule type" value="Genomic_DNA"/>
</dbReference>
<accession>A0ABV2S6Q9</accession>
<protein>
    <submittedName>
        <fullName evidence="1">Uncharacterized protein</fullName>
    </submittedName>
</protein>
<gene>
    <name evidence="1" type="ORF">ABIF63_008968</name>
</gene>
<name>A0ABV2S6Q9_BRAJP</name>
<proteinExistence type="predicted"/>
<sequence length="222" mass="26078">MREEARPKWRELYRQQAVEKRLITRRATHSFERAVFVFRNRERLGSGKLLTFRQMVRHILSPNALSKTLDRVHERERQSLARDVKTKTRALTDNIWQRHRAAFAKLKETQAAERDAQRERQDAGIETIMDGKVQSLADLKPLGGNRPPMSEFDRLMNDPNWTWTRRTDSSSSPVRNLADTFDDAAWRSIILPESGPSRAEQIKRDMEAWRRGHPDHDFGHEL</sequence>
<comment type="caution">
    <text evidence="1">The sequence shown here is derived from an EMBL/GenBank/DDBJ whole genome shotgun (WGS) entry which is preliminary data.</text>
</comment>
<reference evidence="1 2" key="1">
    <citation type="submission" date="2024-06" db="EMBL/GenBank/DDBJ databases">
        <title>Genomic Encyclopedia of Type Strains, Phase V (KMG-V): Genome sequencing to study the core and pangenomes of soil and plant-associated prokaryotes.</title>
        <authorList>
            <person name="Whitman W."/>
        </authorList>
    </citation>
    <scope>NUCLEOTIDE SEQUENCE [LARGE SCALE GENOMIC DNA]</scope>
    <source>
        <strain evidence="1 2">USDA 160</strain>
    </source>
</reference>
<evidence type="ECO:0000313" key="2">
    <source>
        <dbReference type="Proteomes" id="UP001549291"/>
    </source>
</evidence>
<dbReference type="RefSeq" id="WP_354267818.1">
    <property type="nucleotide sequence ID" value="NZ_JBEPTQ010000002.1"/>
</dbReference>
<dbReference type="Proteomes" id="UP001549291">
    <property type="component" value="Unassembled WGS sequence"/>
</dbReference>
<keyword evidence="2" id="KW-1185">Reference proteome</keyword>